<dbReference type="Gramene" id="Kaladp0046s0007.1.v1.1">
    <property type="protein sequence ID" value="Kaladp0046s0007.1.v1.1.CDS.1"/>
    <property type="gene ID" value="Kaladp0046s0007.v1.1"/>
</dbReference>
<dbReference type="EnsemblPlants" id="Kaladp0046s0007.1.v1.1">
    <property type="protein sequence ID" value="Kaladp0046s0007.1.v1.1.CDS.1"/>
    <property type="gene ID" value="Kaladp0046s0007.v1.1"/>
</dbReference>
<name>A0A7N0TVR7_KALFE</name>
<feature type="signal peptide" evidence="1">
    <location>
        <begin position="1"/>
        <end position="27"/>
    </location>
</feature>
<evidence type="ECO:0000313" key="3">
    <source>
        <dbReference type="Proteomes" id="UP000594263"/>
    </source>
</evidence>
<proteinExistence type="predicted"/>
<keyword evidence="1" id="KW-0732">Signal</keyword>
<keyword evidence="3" id="KW-1185">Reference proteome</keyword>
<feature type="chain" id="PRO_5029478777" evidence="1">
    <location>
        <begin position="28"/>
        <end position="134"/>
    </location>
</feature>
<dbReference type="AlphaFoldDB" id="A0A7N0TVR7"/>
<evidence type="ECO:0000313" key="2">
    <source>
        <dbReference type="EnsemblPlants" id="Kaladp0046s0007.1.v1.1.CDS.1"/>
    </source>
</evidence>
<protein>
    <submittedName>
        <fullName evidence="2">Uncharacterized protein</fullName>
    </submittedName>
</protein>
<organism evidence="2 3">
    <name type="scientific">Kalanchoe fedtschenkoi</name>
    <name type="common">Lavender scallops</name>
    <name type="synonym">South American air plant</name>
    <dbReference type="NCBI Taxonomy" id="63787"/>
    <lineage>
        <taxon>Eukaryota</taxon>
        <taxon>Viridiplantae</taxon>
        <taxon>Streptophyta</taxon>
        <taxon>Embryophyta</taxon>
        <taxon>Tracheophyta</taxon>
        <taxon>Spermatophyta</taxon>
        <taxon>Magnoliopsida</taxon>
        <taxon>eudicotyledons</taxon>
        <taxon>Gunneridae</taxon>
        <taxon>Pentapetalae</taxon>
        <taxon>Saxifragales</taxon>
        <taxon>Crassulaceae</taxon>
        <taxon>Kalanchoe</taxon>
    </lineage>
</organism>
<accession>A0A7N0TVR7</accession>
<reference evidence="2" key="1">
    <citation type="submission" date="2021-01" db="UniProtKB">
        <authorList>
            <consortium name="EnsemblPlants"/>
        </authorList>
    </citation>
    <scope>IDENTIFICATION</scope>
</reference>
<sequence>MELAFMISANCILTCFLFKWLDSGCRWSFVWKFSLLRACGDRRSTWRDSLQKYPSKCERSFLELSWFLCWNQKKISSQIGTLPSQPTAAVFATPITCTFPLLATAYTCDYHCQTSATGCSLLPPSSNTCSLTLI</sequence>
<dbReference type="Proteomes" id="UP000594263">
    <property type="component" value="Unplaced"/>
</dbReference>
<evidence type="ECO:0000256" key="1">
    <source>
        <dbReference type="SAM" id="SignalP"/>
    </source>
</evidence>